<feature type="domain" description="PUM-HD" evidence="4">
    <location>
        <begin position="52"/>
        <end position="381"/>
    </location>
</feature>
<dbReference type="GO" id="GO:0003729">
    <property type="term" value="F:mRNA binding"/>
    <property type="evidence" value="ECO:0007669"/>
    <property type="project" value="TreeGrafter"/>
</dbReference>
<dbReference type="InterPro" id="IPR033133">
    <property type="entry name" value="PUM-HD"/>
</dbReference>
<dbReference type="InterPro" id="IPR040059">
    <property type="entry name" value="PUM3"/>
</dbReference>
<dbReference type="PANTHER" id="PTHR13389">
    <property type="entry name" value="PUMILIO HOMOLOG 3"/>
    <property type="match status" value="1"/>
</dbReference>
<dbReference type="Pfam" id="PF08144">
    <property type="entry name" value="CPL"/>
    <property type="match status" value="1"/>
</dbReference>
<dbReference type="PANTHER" id="PTHR13389:SF0">
    <property type="entry name" value="PUMILIO HOMOLOG 3"/>
    <property type="match status" value="1"/>
</dbReference>
<feature type="compositionally biased region" description="Acidic residues" evidence="3">
    <location>
        <begin position="1"/>
        <end position="11"/>
    </location>
</feature>
<dbReference type="Gene3D" id="1.25.10.10">
    <property type="entry name" value="Leucine-rich Repeat Variant"/>
    <property type="match status" value="2"/>
</dbReference>
<dbReference type="EMBL" id="HE796954">
    <property type="protein sequence ID" value="CCL99892.1"/>
    <property type="molecule type" value="Genomic_DNA"/>
</dbReference>
<feature type="compositionally biased region" description="Basic and acidic residues" evidence="3">
    <location>
        <begin position="12"/>
        <end position="29"/>
    </location>
</feature>
<gene>
    <name evidence="5" type="ORF">FIBRA_01917</name>
</gene>
<dbReference type="InterPro" id="IPR012959">
    <property type="entry name" value="CPL_dom"/>
</dbReference>
<protein>
    <recommendedName>
        <fullName evidence="4">PUM-HD domain-containing protein</fullName>
    </recommendedName>
</protein>
<dbReference type="SMART" id="SM00025">
    <property type="entry name" value="Pumilio"/>
    <property type="match status" value="5"/>
</dbReference>
<name>J4HU39_9APHY</name>
<dbReference type="SUPFAM" id="SSF48371">
    <property type="entry name" value="ARM repeat"/>
    <property type="match status" value="1"/>
</dbReference>
<dbReference type="PROSITE" id="PS50303">
    <property type="entry name" value="PUM_HD"/>
    <property type="match status" value="1"/>
</dbReference>
<organism evidence="5 6">
    <name type="scientific">Fibroporia radiculosa</name>
    <dbReference type="NCBI Taxonomy" id="599839"/>
    <lineage>
        <taxon>Eukaryota</taxon>
        <taxon>Fungi</taxon>
        <taxon>Dikarya</taxon>
        <taxon>Basidiomycota</taxon>
        <taxon>Agaricomycotina</taxon>
        <taxon>Agaricomycetes</taxon>
        <taxon>Polyporales</taxon>
        <taxon>Fibroporiaceae</taxon>
        <taxon>Fibroporia</taxon>
    </lineage>
</organism>
<dbReference type="FunCoup" id="J4HU39">
    <property type="interactions" value="501"/>
</dbReference>
<evidence type="ECO:0000259" key="4">
    <source>
        <dbReference type="PROSITE" id="PS50303"/>
    </source>
</evidence>
<dbReference type="AlphaFoldDB" id="J4HU39"/>
<dbReference type="InterPro" id="IPR001313">
    <property type="entry name" value="Pumilio_RNA-bd_rpt"/>
</dbReference>
<dbReference type="InterPro" id="IPR011989">
    <property type="entry name" value="ARM-like"/>
</dbReference>
<feature type="region of interest" description="Disordered" evidence="3">
    <location>
        <begin position="1"/>
        <end position="29"/>
    </location>
</feature>
<proteinExistence type="predicted"/>
<evidence type="ECO:0000256" key="1">
    <source>
        <dbReference type="ARBA" id="ARBA00022737"/>
    </source>
</evidence>
<evidence type="ECO:0000313" key="5">
    <source>
        <dbReference type="EMBL" id="CCL99892.1"/>
    </source>
</evidence>
<dbReference type="GO" id="GO:0006417">
    <property type="term" value="P:regulation of translation"/>
    <property type="evidence" value="ECO:0007669"/>
    <property type="project" value="TreeGrafter"/>
</dbReference>
<dbReference type="OrthoDB" id="497380at2759"/>
<accession>J4HU39</accession>
<evidence type="ECO:0000256" key="2">
    <source>
        <dbReference type="ARBA" id="ARBA00022884"/>
    </source>
</evidence>
<evidence type="ECO:0000256" key="3">
    <source>
        <dbReference type="SAM" id="MobiDB-lite"/>
    </source>
</evidence>
<dbReference type="Proteomes" id="UP000006352">
    <property type="component" value="Unassembled WGS sequence"/>
</dbReference>
<dbReference type="InterPro" id="IPR016024">
    <property type="entry name" value="ARM-type_fold"/>
</dbReference>
<dbReference type="InParanoid" id="J4HU39"/>
<dbReference type="GO" id="GO:0005730">
    <property type="term" value="C:nucleolus"/>
    <property type="evidence" value="ECO:0007669"/>
    <property type="project" value="TreeGrafter"/>
</dbReference>
<sequence>MDGDLGGEDEEKQVVEAVKDPNASRESHKAQRALLEQRRAAKPHSELLAEAKRAWRLAHQKSISKAERMEHIHALMNVIRGNVKDIVFKHDASRIVQTIVRYGGEKERNEVAAELQGHYKELAQSKYSKFLVSKLIRLCPSRRAAILREFHGHVLRLLLHREASSVLADAFELHANAYERSLLLRDFYGKEASLFTVTAGSEGEKERSKMGFKGLFDSAEGERRKRLMMTLKDNLVRILNNPDKGAVSHAIVHRALWEYLSAINDVQDEGEQEKLRREIFDGCQEVLAEMVHTKDGSLVVREFIAYGTAKDRKQIIKTIKPHVERMCQDDEAQLVLFTALDVIDDTKLTAKSLVADIASAASSLHASPQGRRSLLYLVAPRTKRHFMPAQIATLAETDLVRSRTSKKDGAVRSAEINRAASDLLLQWVADNGAQVSKDTGGSLVVCEIMLYAEGDKSAASDALLQALNVPSSAASPHPISLPHTSRLYKMLLQGGHYSQVMGAIEPAPLWSARAFALRFMQLVDRDTALEMARGEGAFVINALCEQLASGEECEERNTFKNWFGKSIRKEIKESAGKGSAVLLQSLETLG</sequence>
<dbReference type="GeneID" id="24094803"/>
<keyword evidence="2" id="KW-0694">RNA-binding</keyword>
<keyword evidence="6" id="KW-1185">Reference proteome</keyword>
<dbReference type="STRING" id="599839.J4HU39"/>
<reference evidence="5 6" key="1">
    <citation type="journal article" date="2012" name="Appl. Environ. Microbiol.">
        <title>Short-read sequencing for genomic analysis of the brown rot fungus Fibroporia radiculosa.</title>
        <authorList>
            <person name="Tang J.D."/>
            <person name="Perkins A.D."/>
            <person name="Sonstegard T.S."/>
            <person name="Schroeder S.G."/>
            <person name="Burgess S.C."/>
            <person name="Diehl S.V."/>
        </authorList>
    </citation>
    <scope>NUCLEOTIDE SEQUENCE [LARGE SCALE GENOMIC DNA]</scope>
    <source>
        <strain evidence="5 6">TFFH 294</strain>
    </source>
</reference>
<dbReference type="RefSeq" id="XP_012179175.1">
    <property type="nucleotide sequence ID" value="XM_012323785.1"/>
</dbReference>
<keyword evidence="1" id="KW-0677">Repeat</keyword>
<evidence type="ECO:0000313" key="6">
    <source>
        <dbReference type="Proteomes" id="UP000006352"/>
    </source>
</evidence>
<dbReference type="HOGENOM" id="CLU_013994_2_0_1"/>